<dbReference type="SUPFAM" id="SSF51045">
    <property type="entry name" value="WW domain"/>
    <property type="match status" value="3"/>
</dbReference>
<keyword evidence="6" id="KW-0808">Transferase</keyword>
<dbReference type="InterPro" id="IPR035892">
    <property type="entry name" value="C2_domain_sf"/>
</dbReference>
<evidence type="ECO:0000313" key="21">
    <source>
        <dbReference type="EMBL" id="CAH2002553.1"/>
    </source>
</evidence>
<feature type="compositionally biased region" description="Low complexity" evidence="17">
    <location>
        <begin position="317"/>
        <end position="349"/>
    </location>
</feature>
<accession>A0A9P0LWC8</accession>
<evidence type="ECO:0000256" key="14">
    <source>
        <dbReference type="ARBA" id="ARBA00082741"/>
    </source>
</evidence>
<dbReference type="FunFam" id="2.60.40.150:FF:000024">
    <property type="entry name" value="E3 ubiquitin-protein ligase"/>
    <property type="match status" value="1"/>
</dbReference>
<feature type="compositionally biased region" description="Polar residues" evidence="17">
    <location>
        <begin position="557"/>
        <end position="576"/>
    </location>
</feature>
<evidence type="ECO:0000259" key="19">
    <source>
        <dbReference type="PROSITE" id="PS50020"/>
    </source>
</evidence>
<dbReference type="GO" id="GO:0016567">
    <property type="term" value="P:protein ubiquitination"/>
    <property type="evidence" value="ECO:0007669"/>
    <property type="project" value="TreeGrafter"/>
</dbReference>
<keyword evidence="7" id="KW-0677">Repeat</keyword>
<dbReference type="PIRSF" id="PIRSF001569">
    <property type="entry name" value="E3_ub_ligase_SMURF1"/>
    <property type="match status" value="1"/>
</dbReference>
<evidence type="ECO:0000256" key="5">
    <source>
        <dbReference type="ARBA" id="ARBA00022475"/>
    </source>
</evidence>
<evidence type="ECO:0000256" key="16">
    <source>
        <dbReference type="PROSITE-ProRule" id="PRU00104"/>
    </source>
</evidence>
<dbReference type="InterPro" id="IPR000008">
    <property type="entry name" value="C2_dom"/>
</dbReference>
<feature type="active site" description="Glycyl thioester intermediate" evidence="15 16">
    <location>
        <position position="945"/>
    </location>
</feature>
<dbReference type="Pfam" id="PF00168">
    <property type="entry name" value="C2"/>
    <property type="match status" value="1"/>
</dbReference>
<dbReference type="Gene3D" id="2.60.40.150">
    <property type="entry name" value="C2 domain"/>
    <property type="match status" value="1"/>
</dbReference>
<evidence type="ECO:0000256" key="17">
    <source>
        <dbReference type="SAM" id="MobiDB-lite"/>
    </source>
</evidence>
<evidence type="ECO:0000256" key="2">
    <source>
        <dbReference type="ARBA" id="ARBA00004413"/>
    </source>
</evidence>
<dbReference type="EC" id="2.3.2.26" evidence="4"/>
<dbReference type="PROSITE" id="PS50237">
    <property type="entry name" value="HECT"/>
    <property type="match status" value="1"/>
</dbReference>
<dbReference type="GO" id="GO:0005737">
    <property type="term" value="C:cytoplasm"/>
    <property type="evidence" value="ECO:0007669"/>
    <property type="project" value="UniProtKB-ARBA"/>
</dbReference>
<evidence type="ECO:0000256" key="13">
    <source>
        <dbReference type="ARBA" id="ARBA00082688"/>
    </source>
</evidence>
<dbReference type="Pfam" id="PF00397">
    <property type="entry name" value="WW"/>
    <property type="match status" value="2"/>
</dbReference>
<dbReference type="AlphaFoldDB" id="A0A9P0LWC8"/>
<feature type="region of interest" description="Disordered" evidence="17">
    <location>
        <begin position="164"/>
        <end position="184"/>
    </location>
</feature>
<dbReference type="InterPro" id="IPR001202">
    <property type="entry name" value="WW_dom"/>
</dbReference>
<dbReference type="SMART" id="SM00239">
    <property type="entry name" value="C2"/>
    <property type="match status" value="1"/>
</dbReference>
<evidence type="ECO:0000256" key="12">
    <source>
        <dbReference type="ARBA" id="ARBA00079482"/>
    </source>
</evidence>
<name>A0A9P0LWC8_ACAOB</name>
<evidence type="ECO:0000256" key="4">
    <source>
        <dbReference type="ARBA" id="ARBA00012485"/>
    </source>
</evidence>
<dbReference type="FunFam" id="2.20.70.10:FF:000017">
    <property type="entry name" value="E3 ubiquitin-protein ligase"/>
    <property type="match status" value="1"/>
</dbReference>
<dbReference type="CDD" id="cd08382">
    <property type="entry name" value="C2_Smurf-like"/>
    <property type="match status" value="1"/>
</dbReference>
<keyword evidence="8" id="KW-0221">Differentiation</keyword>
<evidence type="ECO:0000256" key="9">
    <source>
        <dbReference type="ARBA" id="ARBA00022786"/>
    </source>
</evidence>
<evidence type="ECO:0000259" key="18">
    <source>
        <dbReference type="PROSITE" id="PS50004"/>
    </source>
</evidence>
<keyword evidence="9 16" id="KW-0833">Ubl conjugation pathway</keyword>
<dbReference type="InterPro" id="IPR050409">
    <property type="entry name" value="E3_ubiq-protein_ligase"/>
</dbReference>
<dbReference type="PROSITE" id="PS50004">
    <property type="entry name" value="C2"/>
    <property type="match status" value="1"/>
</dbReference>
<feature type="region of interest" description="Disordered" evidence="17">
    <location>
        <begin position="202"/>
        <end position="282"/>
    </location>
</feature>
<dbReference type="FunFam" id="3.30.2160.10:FF:000001">
    <property type="entry name" value="E3 ubiquitin-protein ligase NEDD4-like"/>
    <property type="match status" value="1"/>
</dbReference>
<evidence type="ECO:0000256" key="1">
    <source>
        <dbReference type="ARBA" id="ARBA00000885"/>
    </source>
</evidence>
<feature type="region of interest" description="Disordered" evidence="17">
    <location>
        <begin position="556"/>
        <end position="585"/>
    </location>
</feature>
<dbReference type="SMART" id="SM00119">
    <property type="entry name" value="HECTc"/>
    <property type="match status" value="1"/>
</dbReference>
<feature type="compositionally biased region" description="Low complexity" evidence="17">
    <location>
        <begin position="245"/>
        <end position="276"/>
    </location>
</feature>
<dbReference type="FunFam" id="2.20.70.10:FF:000014">
    <property type="entry name" value="E3 ubiquitin-protein ligase SMURF1"/>
    <property type="match status" value="1"/>
</dbReference>
<dbReference type="Gene3D" id="3.30.2160.10">
    <property type="entry name" value="Hect, E3 ligase catalytic domain"/>
    <property type="match status" value="1"/>
</dbReference>
<feature type="domain" description="WW" evidence="19">
    <location>
        <begin position="411"/>
        <end position="444"/>
    </location>
</feature>
<evidence type="ECO:0000256" key="15">
    <source>
        <dbReference type="PIRSR" id="PIRSR001569-1"/>
    </source>
</evidence>
<dbReference type="GO" id="GO:0030154">
    <property type="term" value="P:cell differentiation"/>
    <property type="evidence" value="ECO:0007669"/>
    <property type="project" value="UniProtKB-KW"/>
</dbReference>
<reference evidence="21" key="1">
    <citation type="submission" date="2022-03" db="EMBL/GenBank/DDBJ databases">
        <authorList>
            <person name="Sayadi A."/>
        </authorList>
    </citation>
    <scope>NUCLEOTIDE SEQUENCE</scope>
</reference>
<evidence type="ECO:0000256" key="6">
    <source>
        <dbReference type="ARBA" id="ARBA00022679"/>
    </source>
</evidence>
<dbReference type="Pfam" id="PF00632">
    <property type="entry name" value="HECT"/>
    <property type="match status" value="1"/>
</dbReference>
<evidence type="ECO:0000256" key="11">
    <source>
        <dbReference type="ARBA" id="ARBA00068653"/>
    </source>
</evidence>
<dbReference type="GO" id="GO:0007398">
    <property type="term" value="P:ectoderm development"/>
    <property type="evidence" value="ECO:0007669"/>
    <property type="project" value="UniProtKB-ARBA"/>
</dbReference>
<dbReference type="PROSITE" id="PS50020">
    <property type="entry name" value="WW_DOMAIN_2"/>
    <property type="match status" value="3"/>
</dbReference>
<evidence type="ECO:0000256" key="10">
    <source>
        <dbReference type="ARBA" id="ARBA00023136"/>
    </source>
</evidence>
<dbReference type="SMART" id="SM00456">
    <property type="entry name" value="WW"/>
    <property type="match status" value="3"/>
</dbReference>
<dbReference type="Gene3D" id="2.20.70.10">
    <property type="match status" value="3"/>
</dbReference>
<feature type="domain" description="HECT" evidence="20">
    <location>
        <begin position="640"/>
        <end position="977"/>
    </location>
</feature>
<evidence type="ECO:0000256" key="7">
    <source>
        <dbReference type="ARBA" id="ARBA00022737"/>
    </source>
</evidence>
<dbReference type="SUPFAM" id="SSF49562">
    <property type="entry name" value="C2 domain (Calcium/lipid-binding domain, CaLB)"/>
    <property type="match status" value="1"/>
</dbReference>
<dbReference type="SUPFAM" id="SSF56204">
    <property type="entry name" value="Hect, E3 ligase catalytic domain"/>
    <property type="match status" value="1"/>
</dbReference>
<feature type="domain" description="WW" evidence="19">
    <location>
        <begin position="459"/>
        <end position="492"/>
    </location>
</feature>
<dbReference type="GO" id="GO:0005886">
    <property type="term" value="C:plasma membrane"/>
    <property type="evidence" value="ECO:0007669"/>
    <property type="project" value="UniProtKB-SubCell"/>
</dbReference>
<dbReference type="CDD" id="cd00078">
    <property type="entry name" value="HECTc"/>
    <property type="match status" value="1"/>
</dbReference>
<dbReference type="Proteomes" id="UP001152888">
    <property type="component" value="Unassembled WGS sequence"/>
</dbReference>
<gene>
    <name evidence="21" type="ORF">ACAOBT_LOCUS26847</name>
</gene>
<dbReference type="GO" id="GO:0043161">
    <property type="term" value="P:proteasome-mediated ubiquitin-dependent protein catabolic process"/>
    <property type="evidence" value="ECO:0007669"/>
    <property type="project" value="TreeGrafter"/>
</dbReference>
<dbReference type="PROSITE" id="PS01159">
    <property type="entry name" value="WW_DOMAIN_1"/>
    <property type="match status" value="2"/>
</dbReference>
<feature type="compositionally biased region" description="Basic and acidic residues" evidence="17">
    <location>
        <begin position="362"/>
        <end position="378"/>
    </location>
</feature>
<feature type="domain" description="C2" evidence="18">
    <location>
        <begin position="1"/>
        <end position="118"/>
    </location>
</feature>
<keyword evidence="22" id="KW-1185">Reference proteome</keyword>
<evidence type="ECO:0000259" key="20">
    <source>
        <dbReference type="PROSITE" id="PS50237"/>
    </source>
</evidence>
<feature type="domain" description="WW" evidence="19">
    <location>
        <begin position="173"/>
        <end position="206"/>
    </location>
</feature>
<keyword evidence="10" id="KW-0472">Membrane</keyword>
<proteinExistence type="predicted"/>
<dbReference type="InterPro" id="IPR035983">
    <property type="entry name" value="Hect_E3_ubiquitin_ligase"/>
</dbReference>
<dbReference type="Gene3D" id="3.30.2410.10">
    <property type="entry name" value="Hect, E3 ligase catalytic domain"/>
    <property type="match status" value="1"/>
</dbReference>
<dbReference type="FunFam" id="3.30.2410.10:FF:000014">
    <property type="entry name" value="E3 ubiquitin-protein ligase SMURF1"/>
    <property type="match status" value="1"/>
</dbReference>
<evidence type="ECO:0000256" key="8">
    <source>
        <dbReference type="ARBA" id="ARBA00022782"/>
    </source>
</evidence>
<feature type="region of interest" description="Disordered" evidence="17">
    <location>
        <begin position="317"/>
        <end position="386"/>
    </location>
</feature>
<dbReference type="FunFam" id="3.90.1750.10:FF:000079">
    <property type="entry name" value="E3 ubiquitin-protein ligase"/>
    <property type="match status" value="1"/>
</dbReference>
<comment type="subcellular location">
    <subcellularLocation>
        <location evidence="2">Cell membrane</location>
        <topology evidence="2">Peripheral membrane protein</topology>
        <orientation evidence="2">Cytoplasmic side</orientation>
    </subcellularLocation>
</comment>
<evidence type="ECO:0000313" key="22">
    <source>
        <dbReference type="Proteomes" id="UP001152888"/>
    </source>
</evidence>
<comment type="pathway">
    <text evidence="3">Protein modification; protein ubiquitination.</text>
</comment>
<dbReference type="OrthoDB" id="423283at2759"/>
<protein>
    <recommendedName>
        <fullName evidence="11">E3 ubiquitin-protein ligase SMURF1</fullName>
        <ecNumber evidence="4">2.3.2.26</ecNumber>
    </recommendedName>
    <alternativeName>
        <fullName evidence="12">HECT-type E3 ubiquitin transferase SMURF1</fullName>
    </alternativeName>
    <alternativeName>
        <fullName evidence="13">SMAD ubiquitination regulatory factor 1</fullName>
    </alternativeName>
    <alternativeName>
        <fullName evidence="14">SMAD-specific E3 ubiquitin-protein ligase 1</fullName>
    </alternativeName>
</protein>
<dbReference type="CDD" id="cd00201">
    <property type="entry name" value="WW"/>
    <property type="match status" value="3"/>
</dbReference>
<dbReference type="InterPro" id="IPR036020">
    <property type="entry name" value="WW_dom_sf"/>
</dbReference>
<comment type="catalytic activity">
    <reaction evidence="1">
        <text>S-ubiquitinyl-[E2 ubiquitin-conjugating enzyme]-L-cysteine + [acceptor protein]-L-lysine = [E2 ubiquitin-conjugating enzyme]-L-cysteine + N(6)-ubiquitinyl-[acceptor protein]-L-lysine.</text>
        <dbReference type="EC" id="2.3.2.26"/>
    </reaction>
</comment>
<sequence>MSSTPSSRRNGAQKIRLTILCARNLVRKDLFRLPDPFAKISVDGSGQCHSTETVKNTLDPKWNSHYDLYISNSDTITISIWNHRKVHKKQGSGFLGCVRIVNSLIQRLKDTGYQCLDLGKASQDDSEPVKGQIIISLLSRDGPCGGTPVAIVGPLGDLHSPQEAASPLNETCDDLPAGWEERRTPNGRPYYVNHLTRSTQWVKPSMAKVRGVPRGNRQLTPSNVHHNEAGDNNNVENIRSAEQLNNNNNNNNGNNSTETVQSSTVPSSSATSPITPQKESVVHAAPAEGNTADPRTFPATPTTAIVPAPNIICNGSNNNPAVSSSTTPSTSVPAPTPTTSPNNNLTPTTAVAQNVASPQRAATRERRPRANDRGDGSYRRRSARNRNSLNALQAVAQQVTVANGTCGNGKMDLPPGYELRTTQQGQVYFYHIPSGVSTWHDPRIPKDLASLSLALDHLGPLPPGWEMRQTNSGRIYFVDHNKRTTQFTDPRLNTQILNNLLRRLNNNAASTTTIASPAATGATTTVPTITTTTTTASTTSGVPTDTTTAPAAFLANGQATSQAPTSPRTRAASSVPSDDLPQGLINEGEHLPRYRRDLVAKLKVLRAELQALQPQSGHCRLEVSRQEVFEESYRLIMKMRPKDMRKRLMVKFRGEEGLDYGGVAREWLHLLSREMLNPQYGLFQYSRDDHYTLQINPDSSVNPEHLSYFHFVGRILGIAVFHNHQLEGGFTLPFYKQLLNKPITLQDIEGVDPELHRSLTWMLENNIDGVLDTTFSVENNSFGVVKVHELKPGGAGIPVTEDNKREYVRLYVNYRFMRGIEQQFLALQKGFTELIPAATLRPFDERELELVISGVGTIDVADWRSHTRLKHCTADTPVVRWFWKAVESYSEEMRARLLQFVTGSSRVPLQGFKALQGSTGAAGPRLFTIHVVDVPPQNLPKAHTCFNRIDIPPYESYQVLLDKLTQAVEETCGFAVE</sequence>
<organism evidence="21 22">
    <name type="scientific">Acanthoscelides obtectus</name>
    <name type="common">Bean weevil</name>
    <name type="synonym">Bruchus obtectus</name>
    <dbReference type="NCBI Taxonomy" id="200917"/>
    <lineage>
        <taxon>Eukaryota</taxon>
        <taxon>Metazoa</taxon>
        <taxon>Ecdysozoa</taxon>
        <taxon>Arthropoda</taxon>
        <taxon>Hexapoda</taxon>
        <taxon>Insecta</taxon>
        <taxon>Pterygota</taxon>
        <taxon>Neoptera</taxon>
        <taxon>Endopterygota</taxon>
        <taxon>Coleoptera</taxon>
        <taxon>Polyphaga</taxon>
        <taxon>Cucujiformia</taxon>
        <taxon>Chrysomeloidea</taxon>
        <taxon>Chrysomelidae</taxon>
        <taxon>Bruchinae</taxon>
        <taxon>Bruchini</taxon>
        <taxon>Acanthoscelides</taxon>
    </lineage>
</organism>
<dbReference type="EMBL" id="CAKOFQ010007499">
    <property type="protein sequence ID" value="CAH2002553.1"/>
    <property type="molecule type" value="Genomic_DNA"/>
</dbReference>
<comment type="caution">
    <text evidence="21">The sequence shown here is derived from an EMBL/GenBank/DDBJ whole genome shotgun (WGS) entry which is preliminary data.</text>
</comment>
<dbReference type="PANTHER" id="PTHR11254">
    <property type="entry name" value="HECT DOMAIN UBIQUITIN-PROTEIN LIGASE"/>
    <property type="match status" value="1"/>
</dbReference>
<dbReference type="InterPro" id="IPR000569">
    <property type="entry name" value="HECT_dom"/>
</dbReference>
<dbReference type="Gene3D" id="3.90.1750.10">
    <property type="entry name" value="Hect, E3 ligase catalytic domains"/>
    <property type="match status" value="1"/>
</dbReference>
<evidence type="ECO:0000256" key="3">
    <source>
        <dbReference type="ARBA" id="ARBA00004906"/>
    </source>
</evidence>
<dbReference type="PANTHER" id="PTHR11254:SF395">
    <property type="entry name" value="E3 UBIQUITIN-PROTEIN LIGASE SMURF1"/>
    <property type="match status" value="1"/>
</dbReference>
<feature type="compositionally biased region" description="Polar residues" evidence="17">
    <location>
        <begin position="217"/>
        <end position="244"/>
    </location>
</feature>
<dbReference type="InterPro" id="IPR024928">
    <property type="entry name" value="E3_ub_ligase_SMURF1"/>
</dbReference>
<keyword evidence="5" id="KW-1003">Cell membrane</keyword>
<dbReference type="GO" id="GO:0061630">
    <property type="term" value="F:ubiquitin protein ligase activity"/>
    <property type="evidence" value="ECO:0007669"/>
    <property type="project" value="UniProtKB-EC"/>
</dbReference>
<dbReference type="GO" id="GO:0030514">
    <property type="term" value="P:negative regulation of BMP signaling pathway"/>
    <property type="evidence" value="ECO:0007669"/>
    <property type="project" value="TreeGrafter"/>
</dbReference>